<accession>A0AAV0WM59</accession>
<gene>
    <name evidence="9" type="ORF">MEUPH1_LOCUS12806</name>
</gene>
<dbReference type="Proteomes" id="UP001160148">
    <property type="component" value="Unassembled WGS sequence"/>
</dbReference>
<keyword evidence="6" id="KW-0378">Hydrolase</keyword>
<comment type="similarity">
    <text evidence="3">Belongs to the HARBI1 family.</text>
</comment>
<evidence type="ECO:0000256" key="4">
    <source>
        <dbReference type="ARBA" id="ARBA00022722"/>
    </source>
</evidence>
<name>A0AAV0WM59_9HEMI</name>
<organism evidence="9 10">
    <name type="scientific">Macrosiphum euphorbiae</name>
    <name type="common">potato aphid</name>
    <dbReference type="NCBI Taxonomy" id="13131"/>
    <lineage>
        <taxon>Eukaryota</taxon>
        <taxon>Metazoa</taxon>
        <taxon>Ecdysozoa</taxon>
        <taxon>Arthropoda</taxon>
        <taxon>Hexapoda</taxon>
        <taxon>Insecta</taxon>
        <taxon>Pterygota</taxon>
        <taxon>Neoptera</taxon>
        <taxon>Paraneoptera</taxon>
        <taxon>Hemiptera</taxon>
        <taxon>Sternorrhyncha</taxon>
        <taxon>Aphidomorpha</taxon>
        <taxon>Aphidoidea</taxon>
        <taxon>Aphididae</taxon>
        <taxon>Macrosiphini</taxon>
        <taxon>Macrosiphum</taxon>
    </lineage>
</organism>
<evidence type="ECO:0000256" key="2">
    <source>
        <dbReference type="ARBA" id="ARBA00004123"/>
    </source>
</evidence>
<keyword evidence="4" id="KW-0540">Nuclease</keyword>
<evidence type="ECO:0000313" key="9">
    <source>
        <dbReference type="EMBL" id="CAI6357150.1"/>
    </source>
</evidence>
<evidence type="ECO:0000256" key="7">
    <source>
        <dbReference type="ARBA" id="ARBA00023242"/>
    </source>
</evidence>
<proteinExistence type="inferred from homology"/>
<dbReference type="InterPro" id="IPR045249">
    <property type="entry name" value="HARBI1-like"/>
</dbReference>
<dbReference type="AlphaFoldDB" id="A0AAV0WM59"/>
<dbReference type="InterPro" id="IPR027806">
    <property type="entry name" value="HARBI1_dom"/>
</dbReference>
<evidence type="ECO:0000256" key="1">
    <source>
        <dbReference type="ARBA" id="ARBA00001968"/>
    </source>
</evidence>
<evidence type="ECO:0000259" key="8">
    <source>
        <dbReference type="Pfam" id="PF13359"/>
    </source>
</evidence>
<dbReference type="PANTHER" id="PTHR22930:SF269">
    <property type="entry name" value="NUCLEASE HARBI1-LIKE PROTEIN"/>
    <property type="match status" value="1"/>
</dbReference>
<keyword evidence="5" id="KW-0479">Metal-binding</keyword>
<evidence type="ECO:0000256" key="3">
    <source>
        <dbReference type="ARBA" id="ARBA00006958"/>
    </source>
</evidence>
<evidence type="ECO:0000313" key="10">
    <source>
        <dbReference type="Proteomes" id="UP001160148"/>
    </source>
</evidence>
<comment type="caution">
    <text evidence="9">The sequence shown here is derived from an EMBL/GenBank/DDBJ whole genome shotgun (WGS) entry which is preliminary data.</text>
</comment>
<dbReference type="GO" id="GO:0004518">
    <property type="term" value="F:nuclease activity"/>
    <property type="evidence" value="ECO:0007669"/>
    <property type="project" value="UniProtKB-KW"/>
</dbReference>
<dbReference type="EMBL" id="CARXXK010000002">
    <property type="protein sequence ID" value="CAI6357150.1"/>
    <property type="molecule type" value="Genomic_DNA"/>
</dbReference>
<evidence type="ECO:0000256" key="5">
    <source>
        <dbReference type="ARBA" id="ARBA00022723"/>
    </source>
</evidence>
<comment type="cofactor">
    <cofactor evidence="1">
        <name>a divalent metal cation</name>
        <dbReference type="ChEBI" id="CHEBI:60240"/>
    </cofactor>
</comment>
<dbReference type="Pfam" id="PF13359">
    <property type="entry name" value="DDE_Tnp_4"/>
    <property type="match status" value="1"/>
</dbReference>
<sequence>MSSDEDVAICMWYTLQNLEQNHKKKKLWIHPLNKKRITHNVILTLLCELRSDESKFKNYTRVSSVTFDFILQEIGEEIRKEDTNFRKSISPEERLLVTLSFLASGEHFQRIHYSLRLGATTAGKIVNDTCCALWKILSPQFMPLPSTDGWLNIEKEFDKFWNFPNCVGAIDGKHIAIQCPPNSGSSYYNYKGHHSIILQAVVDANAKFIFIDVGDFGRNSDGGILKESNFGKLLDNNKLLLPPPRKIHEEVEDEFPFVFVADEAYPLKKNLMKPFARKQLTNPKRIYNYRQSRARRIVECAFGILTKRFNVFENKMLVNPEKATIITQAACVLHNLIMEKEHNLTDIHNEMETTSSRVNQQDIINKPTNRRPPRDAIDIREKFMKYFNSEKGSVPWQNVYTV</sequence>
<keyword evidence="10" id="KW-1185">Reference proteome</keyword>
<evidence type="ECO:0000256" key="6">
    <source>
        <dbReference type="ARBA" id="ARBA00022801"/>
    </source>
</evidence>
<feature type="domain" description="DDE Tnp4" evidence="8">
    <location>
        <begin position="170"/>
        <end position="335"/>
    </location>
</feature>
<dbReference type="GO" id="GO:0016787">
    <property type="term" value="F:hydrolase activity"/>
    <property type="evidence" value="ECO:0007669"/>
    <property type="project" value="UniProtKB-KW"/>
</dbReference>
<reference evidence="9 10" key="1">
    <citation type="submission" date="2023-01" db="EMBL/GenBank/DDBJ databases">
        <authorList>
            <person name="Whitehead M."/>
        </authorList>
    </citation>
    <scope>NUCLEOTIDE SEQUENCE [LARGE SCALE GENOMIC DNA]</scope>
</reference>
<keyword evidence="7" id="KW-0539">Nucleus</keyword>
<dbReference type="GO" id="GO:0005634">
    <property type="term" value="C:nucleus"/>
    <property type="evidence" value="ECO:0007669"/>
    <property type="project" value="UniProtKB-SubCell"/>
</dbReference>
<comment type="subcellular location">
    <subcellularLocation>
        <location evidence="2">Nucleus</location>
    </subcellularLocation>
</comment>
<dbReference type="PANTHER" id="PTHR22930">
    <property type="match status" value="1"/>
</dbReference>
<dbReference type="GO" id="GO:0046872">
    <property type="term" value="F:metal ion binding"/>
    <property type="evidence" value="ECO:0007669"/>
    <property type="project" value="UniProtKB-KW"/>
</dbReference>
<protein>
    <recommendedName>
        <fullName evidence="8">DDE Tnp4 domain-containing protein</fullName>
    </recommendedName>
</protein>